<reference evidence="2 3" key="1">
    <citation type="journal article" date="2020" name="Fungal Divers.">
        <title>Resolving the Mortierellaceae phylogeny through synthesis of multi-gene phylogenetics and phylogenomics.</title>
        <authorList>
            <person name="Vandepol N."/>
            <person name="Liber J."/>
            <person name="Desiro A."/>
            <person name="Na H."/>
            <person name="Kennedy M."/>
            <person name="Barry K."/>
            <person name="Grigoriev I.V."/>
            <person name="Miller A.N."/>
            <person name="O'Donnell K."/>
            <person name="Stajich J.E."/>
            <person name="Bonito G."/>
        </authorList>
    </citation>
    <scope>NUCLEOTIDE SEQUENCE [LARGE SCALE GENOMIC DNA]</scope>
    <source>
        <strain evidence="2 3">AD045</strain>
    </source>
</reference>
<feature type="signal peptide" evidence="1">
    <location>
        <begin position="1"/>
        <end position="22"/>
    </location>
</feature>
<evidence type="ECO:0000256" key="1">
    <source>
        <dbReference type="SAM" id="SignalP"/>
    </source>
</evidence>
<gene>
    <name evidence="2" type="ORF">BGZ96_007574</name>
</gene>
<proteinExistence type="predicted"/>
<keyword evidence="1" id="KW-0732">Signal</keyword>
<protein>
    <submittedName>
        <fullName evidence="2">Uncharacterized protein</fullName>
    </submittedName>
</protein>
<name>A0ABQ7JZY8_9FUNG</name>
<accession>A0ABQ7JZY8</accession>
<comment type="caution">
    <text evidence="2">The sequence shown here is derived from an EMBL/GenBank/DDBJ whole genome shotgun (WGS) entry which is preliminary data.</text>
</comment>
<feature type="chain" id="PRO_5046657025" evidence="1">
    <location>
        <begin position="23"/>
        <end position="294"/>
    </location>
</feature>
<evidence type="ECO:0000313" key="3">
    <source>
        <dbReference type="Proteomes" id="UP001194696"/>
    </source>
</evidence>
<sequence>MTCTFVRHSLLVAIALIVVCSAAPAPVPLHISDPDLGSLGSDLLANPDEFGSALGALGRASTPSDLLSGGAGLDSFVSPIQVGGAGGDLVDPAFSSDLLNGGTGVGIDSVAAPADQFVPSQTVHLSSQTEIVPTTGVFPNLIFQPAIQLYDPLVNNFQTYGVGPAFTNSYAVGRLGGGGLGLASFEKRQIGPMGPPGPVSPALGGFGPGGPMGSPPTIVNGAPADVSTDQLIRPIVNIQPHALQPVPVPVGTPYDYPVPVGVSVPVGPVGGGGWGKWGGGWGDWDGGFGNDWNW</sequence>
<evidence type="ECO:0000313" key="2">
    <source>
        <dbReference type="EMBL" id="KAG0288657.1"/>
    </source>
</evidence>
<keyword evidence="3" id="KW-1185">Reference proteome</keyword>
<organism evidence="2 3">
    <name type="scientific">Linnemannia gamsii</name>
    <dbReference type="NCBI Taxonomy" id="64522"/>
    <lineage>
        <taxon>Eukaryota</taxon>
        <taxon>Fungi</taxon>
        <taxon>Fungi incertae sedis</taxon>
        <taxon>Mucoromycota</taxon>
        <taxon>Mortierellomycotina</taxon>
        <taxon>Mortierellomycetes</taxon>
        <taxon>Mortierellales</taxon>
        <taxon>Mortierellaceae</taxon>
        <taxon>Linnemannia</taxon>
    </lineage>
</organism>
<dbReference type="Proteomes" id="UP001194696">
    <property type="component" value="Unassembled WGS sequence"/>
</dbReference>
<dbReference type="EMBL" id="JAAAIM010000395">
    <property type="protein sequence ID" value="KAG0288657.1"/>
    <property type="molecule type" value="Genomic_DNA"/>
</dbReference>